<gene>
    <name evidence="1" type="ORF">AEX81_00012</name>
</gene>
<organism evidence="1">
    <name type="scientific">Triticum aestivum</name>
    <name type="common">Wheat</name>
    <dbReference type="NCBI Taxonomy" id="4565"/>
    <lineage>
        <taxon>Eukaryota</taxon>
        <taxon>Viridiplantae</taxon>
        <taxon>Streptophyta</taxon>
        <taxon>Embryophyta</taxon>
        <taxon>Tracheophyta</taxon>
        <taxon>Spermatophyta</taxon>
        <taxon>Magnoliopsida</taxon>
        <taxon>Liliopsida</taxon>
        <taxon>Poales</taxon>
        <taxon>Poaceae</taxon>
        <taxon>BOP clade</taxon>
        <taxon>Pooideae</taxon>
        <taxon>Triticodae</taxon>
        <taxon>Triticeae</taxon>
        <taxon>Triticinae</taxon>
        <taxon>Triticum</taxon>
    </lineage>
</organism>
<dbReference type="GO" id="GO:0032259">
    <property type="term" value="P:methylation"/>
    <property type="evidence" value="ECO:0007669"/>
    <property type="project" value="UniProtKB-KW"/>
</dbReference>
<keyword evidence="1" id="KW-0489">Methyltransferase</keyword>
<dbReference type="EMBL" id="KU641029">
    <property type="protein sequence ID" value="AML47761.1"/>
    <property type="molecule type" value="Genomic_DNA"/>
</dbReference>
<protein>
    <submittedName>
        <fullName evidence="1">Putative tRNA (Guanine-N(1)-)-methyltransferase</fullName>
    </submittedName>
</protein>
<evidence type="ECO:0000313" key="1">
    <source>
        <dbReference type="EMBL" id="AML47761.1"/>
    </source>
</evidence>
<keyword evidence="1" id="KW-0808">Transferase</keyword>
<dbReference type="GO" id="GO:0008168">
    <property type="term" value="F:methyltransferase activity"/>
    <property type="evidence" value="ECO:0007669"/>
    <property type="project" value="UniProtKB-KW"/>
</dbReference>
<proteinExistence type="predicted"/>
<accession>A0A182BG10</accession>
<name>A0A182BG10_WHEAT</name>
<reference evidence="1" key="1">
    <citation type="journal article" date="2016" name="Theor. Appl. Genet.">
        <title>Suppressed recombination and unique candidate genes in the divergent haplotype encoding Fhb1, a major Fusarium head blight resistance locus in wheat.</title>
        <authorList>
            <person name="Schweiger W."/>
            <person name="Steiner B."/>
            <person name="Vautrin S."/>
            <person name="Nussbaumer T."/>
            <person name="Siegwart G."/>
            <person name="Zamini M."/>
            <person name="Jungreithmeier F."/>
            <person name="Gratl V."/>
            <person name="Lemmens M."/>
            <person name="Mayer K.F."/>
            <person name="Berges H."/>
            <person name="Adam G."/>
            <person name="Buerstmayr H."/>
        </authorList>
    </citation>
    <scope>NUCLEOTIDE SEQUENCE</scope>
    <source>
        <tissue evidence="1">Palea</tissue>
    </source>
</reference>
<sequence length="87" mass="9196">MAPPPPQTPTPTPVIPREAWEGCSVLLDINDGDRLAFFRLTPGASVPSLPFLSPPLPSPPLFSFLLGNPSWCGWANNISLLCGGAGR</sequence>
<dbReference type="AlphaFoldDB" id="A0A182BG10"/>